<sequence>MRKNYDFSGAKKNSYAAALKKQITIRLDEDSISYFKGISEEVGIPYQSLINLYLRDCATSNRKLNLKWA</sequence>
<dbReference type="RefSeq" id="WP_089515263.1">
    <property type="nucleotide sequence ID" value="NZ_NJGG01000001.1"/>
</dbReference>
<dbReference type="OrthoDB" id="5297245at2"/>
<organism evidence="1 2">
    <name type="scientific">Polynucleobacter cosmopolitanus</name>
    <dbReference type="NCBI Taxonomy" id="351345"/>
    <lineage>
        <taxon>Bacteria</taxon>
        <taxon>Pseudomonadati</taxon>
        <taxon>Pseudomonadota</taxon>
        <taxon>Betaproteobacteria</taxon>
        <taxon>Burkholderiales</taxon>
        <taxon>Burkholderiaceae</taxon>
        <taxon>Polynucleobacter</taxon>
    </lineage>
</organism>
<comment type="caution">
    <text evidence="1">The sequence shown here is derived from an EMBL/GenBank/DDBJ whole genome shotgun (WGS) entry which is preliminary data.</text>
</comment>
<dbReference type="AlphaFoldDB" id="A0A229FW55"/>
<dbReference type="Pfam" id="PF14384">
    <property type="entry name" value="BrnA_antitoxin"/>
    <property type="match status" value="1"/>
</dbReference>
<gene>
    <name evidence="1" type="ORF">AOC33_03945</name>
</gene>
<name>A0A229FW55_9BURK</name>
<dbReference type="InterPro" id="IPR025528">
    <property type="entry name" value="BrnA_antitoxin"/>
</dbReference>
<accession>A0A229FW55</accession>
<protein>
    <submittedName>
        <fullName evidence="1">Antitoxin</fullName>
    </submittedName>
</protein>
<reference evidence="1 2" key="1">
    <citation type="submission" date="2017-06" db="EMBL/GenBank/DDBJ databases">
        <title>Reclassification of a Polynucleobacter cosmopolitanus strain isolated from tropical Lake Victoria as Polynucleobacter victoriensis comb. nov.</title>
        <authorList>
            <person name="Hahn M.W."/>
        </authorList>
    </citation>
    <scope>NUCLEOTIDE SEQUENCE [LARGE SCALE GENOMIC DNA]</scope>
    <source>
        <strain evidence="1 2">MWH-MoIso2</strain>
    </source>
</reference>
<keyword evidence="2" id="KW-1185">Reference proteome</keyword>
<proteinExistence type="predicted"/>
<evidence type="ECO:0000313" key="1">
    <source>
        <dbReference type="EMBL" id="OXL16236.1"/>
    </source>
</evidence>
<evidence type="ECO:0000313" key="2">
    <source>
        <dbReference type="Proteomes" id="UP000215188"/>
    </source>
</evidence>
<dbReference type="EMBL" id="NJGG01000001">
    <property type="protein sequence ID" value="OXL16236.1"/>
    <property type="molecule type" value="Genomic_DNA"/>
</dbReference>
<dbReference type="Proteomes" id="UP000215188">
    <property type="component" value="Unassembled WGS sequence"/>
</dbReference>